<sequence length="84" mass="9118">MVRCKVTIGPKTEYVAGMVKITATPKSGDPVYGKYTPSGSVTLDMVKEAADQLIVGKEYFLDFNEVPAVTQEVKPEATCQNTCK</sequence>
<dbReference type="PATRIC" id="fig|398512.5.peg.94"/>
<reference evidence="2" key="1">
    <citation type="submission" date="2015-07" db="EMBL/GenBank/DDBJ databases">
        <title>Near-Complete Genome Sequence of the Cellulolytic Bacterium Bacteroides (Pseudobacteroides) cellulosolvens ATCC 35603.</title>
        <authorList>
            <person name="Dassa B."/>
            <person name="Utturkar S.M."/>
            <person name="Klingeman D.M."/>
            <person name="Hurt R.A."/>
            <person name="Keller M."/>
            <person name="Xu J."/>
            <person name="Reddy Y.H.K."/>
            <person name="Borovok I."/>
            <person name="Grinberg I.R."/>
            <person name="Lamed R."/>
            <person name="Zhivin O."/>
            <person name="Bayer E.A."/>
            <person name="Brown S.D."/>
        </authorList>
    </citation>
    <scope>NUCLEOTIDE SEQUENCE [LARGE SCALE GENOMIC DNA]</scope>
    <source>
        <strain evidence="2">DSM 2933</strain>
    </source>
</reference>
<keyword evidence="2" id="KW-1185">Reference proteome</keyword>
<proteinExistence type="predicted"/>
<organism evidence="1 2">
    <name type="scientific">Pseudobacteroides cellulosolvens ATCC 35603 = DSM 2933</name>
    <dbReference type="NCBI Taxonomy" id="398512"/>
    <lineage>
        <taxon>Bacteria</taxon>
        <taxon>Bacillati</taxon>
        <taxon>Bacillota</taxon>
        <taxon>Clostridia</taxon>
        <taxon>Eubacteriales</taxon>
        <taxon>Oscillospiraceae</taxon>
        <taxon>Pseudobacteroides</taxon>
    </lineage>
</organism>
<dbReference type="AlphaFoldDB" id="A0A0L6JGL0"/>
<protein>
    <submittedName>
        <fullName evidence="1">Uncharacterized protein</fullName>
    </submittedName>
</protein>
<gene>
    <name evidence="1" type="ORF">Bccel_0087</name>
</gene>
<dbReference type="Proteomes" id="UP000036923">
    <property type="component" value="Unassembled WGS sequence"/>
</dbReference>
<comment type="caution">
    <text evidence="1">The sequence shown here is derived from an EMBL/GenBank/DDBJ whole genome shotgun (WGS) entry which is preliminary data.</text>
</comment>
<dbReference type="EMBL" id="LGTC01000001">
    <property type="protein sequence ID" value="KNY24830.1"/>
    <property type="molecule type" value="Genomic_DNA"/>
</dbReference>
<evidence type="ECO:0000313" key="1">
    <source>
        <dbReference type="EMBL" id="KNY24830.1"/>
    </source>
</evidence>
<accession>A0A0L6JGL0</accession>
<evidence type="ECO:0000313" key="2">
    <source>
        <dbReference type="Proteomes" id="UP000036923"/>
    </source>
</evidence>
<dbReference type="STRING" id="398512.Bccel_0087"/>
<dbReference type="RefSeq" id="WP_036939397.1">
    <property type="nucleotide sequence ID" value="NZ_JQKC01000009.1"/>
</dbReference>
<name>A0A0L6JGL0_9FIRM</name>